<name>A0A8J3BQV0_9ACTN</name>
<dbReference type="Proteomes" id="UP000662200">
    <property type="component" value="Unassembled WGS sequence"/>
</dbReference>
<keyword evidence="2" id="KW-0812">Transmembrane</keyword>
<keyword evidence="2" id="KW-1133">Transmembrane helix</keyword>
<evidence type="ECO:0000313" key="3">
    <source>
        <dbReference type="EMBL" id="GGK44120.1"/>
    </source>
</evidence>
<accession>A0A8J3BQV0</accession>
<feature type="region of interest" description="Disordered" evidence="1">
    <location>
        <begin position="65"/>
        <end position="162"/>
    </location>
</feature>
<feature type="compositionally biased region" description="Polar residues" evidence="1">
    <location>
        <begin position="7"/>
        <end position="19"/>
    </location>
</feature>
<reference evidence="3" key="2">
    <citation type="submission" date="2020-09" db="EMBL/GenBank/DDBJ databases">
        <authorList>
            <person name="Sun Q."/>
            <person name="Ohkuma M."/>
        </authorList>
    </citation>
    <scope>NUCLEOTIDE SEQUENCE</scope>
    <source>
        <strain evidence="3">JCM 3091</strain>
    </source>
</reference>
<comment type="caution">
    <text evidence="3">The sequence shown here is derived from an EMBL/GenBank/DDBJ whole genome shotgun (WGS) entry which is preliminary data.</text>
</comment>
<keyword evidence="4" id="KW-1185">Reference proteome</keyword>
<feature type="compositionally biased region" description="Low complexity" evidence="1">
    <location>
        <begin position="134"/>
        <end position="146"/>
    </location>
</feature>
<evidence type="ECO:0000313" key="4">
    <source>
        <dbReference type="Proteomes" id="UP000662200"/>
    </source>
</evidence>
<dbReference type="RefSeq" id="WP_189116028.1">
    <property type="nucleotide sequence ID" value="NZ_BMQC01000030.1"/>
</dbReference>
<feature type="compositionally biased region" description="Basic and acidic residues" evidence="1">
    <location>
        <begin position="113"/>
        <end position="132"/>
    </location>
</feature>
<dbReference type="EMBL" id="BMQC01000030">
    <property type="protein sequence ID" value="GGK44120.1"/>
    <property type="molecule type" value="Genomic_DNA"/>
</dbReference>
<reference evidence="3" key="1">
    <citation type="journal article" date="2014" name="Int. J. Syst. Evol. Microbiol.">
        <title>Complete genome sequence of Corynebacterium casei LMG S-19264T (=DSM 44701T), isolated from a smear-ripened cheese.</title>
        <authorList>
            <consortium name="US DOE Joint Genome Institute (JGI-PGF)"/>
            <person name="Walter F."/>
            <person name="Albersmeier A."/>
            <person name="Kalinowski J."/>
            <person name="Ruckert C."/>
        </authorList>
    </citation>
    <scope>NUCLEOTIDE SEQUENCE</scope>
    <source>
        <strain evidence="3">JCM 3091</strain>
    </source>
</reference>
<dbReference type="AlphaFoldDB" id="A0A8J3BQV0"/>
<feature type="transmembrane region" description="Helical" evidence="2">
    <location>
        <begin position="38"/>
        <end position="62"/>
    </location>
</feature>
<sequence>MHPDPYGQQSPQYPPTQQWPAMSAAPPPARAKRSRVPWIVGGVAAVVALCCGGTMLLGAMALPKPEPAAVTEPAPSPSPTPSDPATGIPDRDRCLTGDSRAVCKAAAKRRAAARKEAAEARRQRERERRELEDSGSSSSDGDSYQPGSGGSKSGGFSWRRRQ</sequence>
<organism evidence="3 4">
    <name type="scientific">Pilimelia terevasa</name>
    <dbReference type="NCBI Taxonomy" id="53372"/>
    <lineage>
        <taxon>Bacteria</taxon>
        <taxon>Bacillati</taxon>
        <taxon>Actinomycetota</taxon>
        <taxon>Actinomycetes</taxon>
        <taxon>Micromonosporales</taxon>
        <taxon>Micromonosporaceae</taxon>
        <taxon>Pilimelia</taxon>
    </lineage>
</organism>
<evidence type="ECO:0000256" key="1">
    <source>
        <dbReference type="SAM" id="MobiDB-lite"/>
    </source>
</evidence>
<evidence type="ECO:0000256" key="2">
    <source>
        <dbReference type="SAM" id="Phobius"/>
    </source>
</evidence>
<proteinExistence type="predicted"/>
<feature type="region of interest" description="Disordered" evidence="1">
    <location>
        <begin position="1"/>
        <end position="33"/>
    </location>
</feature>
<protein>
    <submittedName>
        <fullName evidence="3">Uncharacterized protein</fullName>
    </submittedName>
</protein>
<keyword evidence="2" id="KW-0472">Membrane</keyword>
<gene>
    <name evidence="3" type="ORF">GCM10010124_41180</name>
</gene>